<comment type="caution">
    <text evidence="1">The sequence shown here is derived from an EMBL/GenBank/DDBJ whole genome shotgun (WGS) entry which is preliminary data.</text>
</comment>
<reference evidence="1 2" key="1">
    <citation type="submission" date="2015-01" db="EMBL/GenBank/DDBJ databases">
        <title>Evolution of Trichinella species and genotypes.</title>
        <authorList>
            <person name="Korhonen P.K."/>
            <person name="Edoardo P."/>
            <person name="Giuseppe L.R."/>
            <person name="Gasser R.B."/>
        </authorList>
    </citation>
    <scope>NUCLEOTIDE SEQUENCE [LARGE SCALE GENOMIC DNA]</scope>
    <source>
        <strain evidence="1">ISS3</strain>
    </source>
</reference>
<keyword evidence="2" id="KW-1185">Reference proteome</keyword>
<name>A0A0V1AHA2_TRISP</name>
<accession>A0A0V1AHA2</accession>
<proteinExistence type="predicted"/>
<dbReference type="AlphaFoldDB" id="A0A0V1AHA2"/>
<evidence type="ECO:0000313" key="1">
    <source>
        <dbReference type="EMBL" id="KRY24061.1"/>
    </source>
</evidence>
<organism evidence="1 2">
    <name type="scientific">Trichinella spiralis</name>
    <name type="common">Trichina worm</name>
    <dbReference type="NCBI Taxonomy" id="6334"/>
    <lineage>
        <taxon>Eukaryota</taxon>
        <taxon>Metazoa</taxon>
        <taxon>Ecdysozoa</taxon>
        <taxon>Nematoda</taxon>
        <taxon>Enoplea</taxon>
        <taxon>Dorylaimia</taxon>
        <taxon>Trichinellida</taxon>
        <taxon>Trichinellidae</taxon>
        <taxon>Trichinella</taxon>
    </lineage>
</organism>
<dbReference type="EMBL" id="JYDH01002038">
    <property type="protein sequence ID" value="KRY24061.1"/>
    <property type="molecule type" value="Genomic_DNA"/>
</dbReference>
<dbReference type="Proteomes" id="UP000054776">
    <property type="component" value="Unassembled WGS sequence"/>
</dbReference>
<gene>
    <name evidence="1" type="ORF">T01_10991</name>
</gene>
<sequence>MSPANSVTDPPPYFLLPHNLSQSIFYKIDAGNVALSCFLRFPDSYAINSHKNLNALEIARSVVLTNVEDAAR</sequence>
<protein>
    <submittedName>
        <fullName evidence="1">Uncharacterized protein</fullName>
    </submittedName>
</protein>
<dbReference type="OrthoDB" id="10431397at2759"/>
<evidence type="ECO:0000313" key="2">
    <source>
        <dbReference type="Proteomes" id="UP000054776"/>
    </source>
</evidence>
<dbReference type="InParanoid" id="A0A0V1AHA2"/>